<dbReference type="EMBL" id="MU005957">
    <property type="protein sequence ID" value="KAF2864315.1"/>
    <property type="molecule type" value="Genomic_DNA"/>
</dbReference>
<dbReference type="SUPFAM" id="SSF54236">
    <property type="entry name" value="Ubiquitin-like"/>
    <property type="match status" value="1"/>
</dbReference>
<dbReference type="InterPro" id="IPR029071">
    <property type="entry name" value="Ubiquitin-like_domsf"/>
</dbReference>
<feature type="compositionally biased region" description="Basic and acidic residues" evidence="3">
    <location>
        <begin position="46"/>
        <end position="56"/>
    </location>
</feature>
<protein>
    <recommendedName>
        <fullName evidence="1">Ubiquitin-like modifier HUB1</fullName>
    </recommendedName>
</protein>
<dbReference type="Proteomes" id="UP000799421">
    <property type="component" value="Unassembled WGS sequence"/>
</dbReference>
<dbReference type="InterPro" id="IPR039732">
    <property type="entry name" value="Hub1/Ubl5"/>
</dbReference>
<feature type="compositionally biased region" description="Basic and acidic residues" evidence="3">
    <location>
        <begin position="23"/>
        <end position="39"/>
    </location>
</feature>
<dbReference type="Gene3D" id="3.10.20.90">
    <property type="entry name" value="Phosphatidylinositol 3-kinase Catalytic Subunit, Chain A, domain 1"/>
    <property type="match status" value="1"/>
</dbReference>
<keyword evidence="5" id="KW-1185">Reference proteome</keyword>
<proteinExistence type="predicted"/>
<keyword evidence="2" id="KW-0833">Ubl conjugation pathway</keyword>
<sequence>METIERSRFRSDSRRKSQGLRWKMHDNYRERSRDRESHQKGSTVRGPDKRDRDRSRSHSPRPKPSASSKGFKYKYKTKSTEADQNQDKYGSRAMDSVSKPPKPKVQDKPAAAYKLSTGPAEPMIIVNVNDRLGTKAAIPCLASDSVKNFKALVAAQIGRAPHEILLKRQGERPFKDQLTLKDYGVSSGVQLDLELDTGD</sequence>
<feature type="region of interest" description="Disordered" evidence="3">
    <location>
        <begin position="1"/>
        <end position="110"/>
    </location>
</feature>
<evidence type="ECO:0000256" key="2">
    <source>
        <dbReference type="ARBA" id="ARBA00022786"/>
    </source>
</evidence>
<dbReference type="AlphaFoldDB" id="A0A6A7CBK1"/>
<evidence type="ECO:0000313" key="5">
    <source>
        <dbReference type="Proteomes" id="UP000799421"/>
    </source>
</evidence>
<reference evidence="4" key="1">
    <citation type="journal article" date="2020" name="Stud. Mycol.">
        <title>101 Dothideomycetes genomes: a test case for predicting lifestyles and emergence of pathogens.</title>
        <authorList>
            <person name="Haridas S."/>
            <person name="Albert R."/>
            <person name="Binder M."/>
            <person name="Bloem J."/>
            <person name="Labutti K."/>
            <person name="Salamov A."/>
            <person name="Andreopoulos B."/>
            <person name="Baker S."/>
            <person name="Barry K."/>
            <person name="Bills G."/>
            <person name="Bluhm B."/>
            <person name="Cannon C."/>
            <person name="Castanera R."/>
            <person name="Culley D."/>
            <person name="Daum C."/>
            <person name="Ezra D."/>
            <person name="Gonzalez J."/>
            <person name="Henrissat B."/>
            <person name="Kuo A."/>
            <person name="Liang C."/>
            <person name="Lipzen A."/>
            <person name="Lutzoni F."/>
            <person name="Magnuson J."/>
            <person name="Mondo S."/>
            <person name="Nolan M."/>
            <person name="Ohm R."/>
            <person name="Pangilinan J."/>
            <person name="Park H.-J."/>
            <person name="Ramirez L."/>
            <person name="Alfaro M."/>
            <person name="Sun H."/>
            <person name="Tritt A."/>
            <person name="Yoshinaga Y."/>
            <person name="Zwiers L.-H."/>
            <person name="Turgeon B."/>
            <person name="Goodwin S."/>
            <person name="Spatafora J."/>
            <person name="Crous P."/>
            <person name="Grigoriev I."/>
        </authorList>
    </citation>
    <scope>NUCLEOTIDE SEQUENCE</scope>
    <source>
        <strain evidence="4">CBS 480.64</strain>
    </source>
</reference>
<gene>
    <name evidence="4" type="ORF">K470DRAFT_253982</name>
</gene>
<dbReference type="OrthoDB" id="3881at2759"/>
<dbReference type="PANTHER" id="PTHR13042">
    <property type="entry name" value="UBIQUITIN-LIKE PROTEIN 5"/>
    <property type="match status" value="1"/>
</dbReference>
<evidence type="ECO:0000313" key="4">
    <source>
        <dbReference type="EMBL" id="KAF2864315.1"/>
    </source>
</evidence>
<evidence type="ECO:0000256" key="3">
    <source>
        <dbReference type="SAM" id="MobiDB-lite"/>
    </source>
</evidence>
<name>A0A6A7CBK1_9PEZI</name>
<feature type="compositionally biased region" description="Basic and acidic residues" evidence="3">
    <location>
        <begin position="1"/>
        <end position="15"/>
    </location>
</feature>
<accession>A0A6A7CBK1</accession>
<feature type="compositionally biased region" description="Basic and acidic residues" evidence="3">
    <location>
        <begin position="78"/>
        <end position="90"/>
    </location>
</feature>
<evidence type="ECO:0000256" key="1">
    <source>
        <dbReference type="ARBA" id="ARBA00014108"/>
    </source>
</evidence>
<organism evidence="4 5">
    <name type="scientific">Piedraia hortae CBS 480.64</name>
    <dbReference type="NCBI Taxonomy" id="1314780"/>
    <lineage>
        <taxon>Eukaryota</taxon>
        <taxon>Fungi</taxon>
        <taxon>Dikarya</taxon>
        <taxon>Ascomycota</taxon>
        <taxon>Pezizomycotina</taxon>
        <taxon>Dothideomycetes</taxon>
        <taxon>Dothideomycetidae</taxon>
        <taxon>Capnodiales</taxon>
        <taxon>Piedraiaceae</taxon>
        <taxon>Piedraia</taxon>
    </lineage>
</organism>